<keyword evidence="6" id="KW-0808">Transferase</keyword>
<dbReference type="EMBL" id="JAVKGS010000005">
    <property type="protein sequence ID" value="MDR5693529.1"/>
    <property type="molecule type" value="Genomic_DNA"/>
</dbReference>
<feature type="region of interest" description="Disordered" evidence="4">
    <location>
        <begin position="250"/>
        <end position="271"/>
    </location>
</feature>
<feature type="domain" description="RNA-binding S4" evidence="5">
    <location>
        <begin position="6"/>
        <end position="70"/>
    </location>
</feature>
<protein>
    <submittedName>
        <fullName evidence="6">TlyA family RNA methyltransferase</fullName>
    </submittedName>
</protein>
<keyword evidence="7" id="KW-1185">Reference proteome</keyword>
<comment type="caution">
    <text evidence="6">The sequence shown here is derived from an EMBL/GenBank/DDBJ whole genome shotgun (WGS) entry which is preliminary data.</text>
</comment>
<name>A0ABU1FP54_9MICO</name>
<dbReference type="InterPro" id="IPR029063">
    <property type="entry name" value="SAM-dependent_MTases_sf"/>
</dbReference>
<dbReference type="PANTHER" id="PTHR32319">
    <property type="entry name" value="BACTERIAL HEMOLYSIN-LIKE PROTEIN"/>
    <property type="match status" value="1"/>
</dbReference>
<keyword evidence="1 3" id="KW-0694">RNA-binding</keyword>
<accession>A0ABU1FP54</accession>
<dbReference type="CDD" id="cd00165">
    <property type="entry name" value="S4"/>
    <property type="match status" value="1"/>
</dbReference>
<keyword evidence="6" id="KW-0489">Methyltransferase</keyword>
<dbReference type="SUPFAM" id="SSF55174">
    <property type="entry name" value="Alpha-L RNA-binding motif"/>
    <property type="match status" value="1"/>
</dbReference>
<dbReference type="CDD" id="cd02440">
    <property type="entry name" value="AdoMet_MTases"/>
    <property type="match status" value="1"/>
</dbReference>
<dbReference type="GO" id="GO:0032259">
    <property type="term" value="P:methylation"/>
    <property type="evidence" value="ECO:0007669"/>
    <property type="project" value="UniProtKB-KW"/>
</dbReference>
<dbReference type="SMART" id="SM00363">
    <property type="entry name" value="S4"/>
    <property type="match status" value="1"/>
</dbReference>
<dbReference type="PANTHER" id="PTHR32319:SF0">
    <property type="entry name" value="BACTERIAL HEMOLYSIN-LIKE PROTEIN"/>
    <property type="match status" value="1"/>
</dbReference>
<dbReference type="InterPro" id="IPR002877">
    <property type="entry name" value="RNA_MeTrfase_FtsJ_dom"/>
</dbReference>
<dbReference type="Proteomes" id="UP001260072">
    <property type="component" value="Unassembled WGS sequence"/>
</dbReference>
<dbReference type="InterPro" id="IPR036986">
    <property type="entry name" value="S4_RNA-bd_sf"/>
</dbReference>
<dbReference type="Pfam" id="PF01728">
    <property type="entry name" value="FtsJ"/>
    <property type="match status" value="1"/>
</dbReference>
<organism evidence="6 7">
    <name type="scientific">Agromyces indicus</name>
    <dbReference type="NCBI Taxonomy" id="758919"/>
    <lineage>
        <taxon>Bacteria</taxon>
        <taxon>Bacillati</taxon>
        <taxon>Actinomycetota</taxon>
        <taxon>Actinomycetes</taxon>
        <taxon>Micrococcales</taxon>
        <taxon>Microbacteriaceae</taxon>
        <taxon>Agromyces</taxon>
    </lineage>
</organism>
<dbReference type="InterPro" id="IPR002942">
    <property type="entry name" value="S4_RNA-bd"/>
</dbReference>
<evidence type="ECO:0000313" key="6">
    <source>
        <dbReference type="EMBL" id="MDR5693529.1"/>
    </source>
</evidence>
<dbReference type="RefSeq" id="WP_310521787.1">
    <property type="nucleotide sequence ID" value="NZ_BAABBS010000002.1"/>
</dbReference>
<evidence type="ECO:0000256" key="4">
    <source>
        <dbReference type="SAM" id="MobiDB-lite"/>
    </source>
</evidence>
<dbReference type="PIRSF" id="PIRSF005578">
    <property type="entry name" value="TlyA"/>
    <property type="match status" value="1"/>
</dbReference>
<dbReference type="Gene3D" id="3.40.50.150">
    <property type="entry name" value="Vaccinia Virus protein VP39"/>
    <property type="match status" value="1"/>
</dbReference>
<gene>
    <name evidence="6" type="ORF">RH861_15750</name>
</gene>
<evidence type="ECO:0000256" key="2">
    <source>
        <dbReference type="ARBA" id="ARBA00029460"/>
    </source>
</evidence>
<evidence type="ECO:0000256" key="1">
    <source>
        <dbReference type="ARBA" id="ARBA00022884"/>
    </source>
</evidence>
<reference evidence="7" key="1">
    <citation type="submission" date="2023-07" db="EMBL/GenBank/DDBJ databases">
        <title>Description of three actinobacteria isolated from air of manufacturing shop in a pharmaceutical factory.</title>
        <authorList>
            <person name="Zhang D.-F."/>
        </authorList>
    </citation>
    <scope>NUCLEOTIDE SEQUENCE [LARGE SCALE GENOMIC DNA]</scope>
    <source>
        <strain evidence="7">CCTCC AB 2011122</strain>
    </source>
</reference>
<dbReference type="InterPro" id="IPR047048">
    <property type="entry name" value="TlyA"/>
</dbReference>
<dbReference type="PROSITE" id="PS50889">
    <property type="entry name" value="S4"/>
    <property type="match status" value="1"/>
</dbReference>
<dbReference type="SUPFAM" id="SSF53335">
    <property type="entry name" value="S-adenosyl-L-methionine-dependent methyltransferases"/>
    <property type="match status" value="1"/>
</dbReference>
<evidence type="ECO:0000259" key="5">
    <source>
        <dbReference type="SMART" id="SM00363"/>
    </source>
</evidence>
<evidence type="ECO:0000313" key="7">
    <source>
        <dbReference type="Proteomes" id="UP001260072"/>
    </source>
</evidence>
<dbReference type="Pfam" id="PF01479">
    <property type="entry name" value="S4"/>
    <property type="match status" value="1"/>
</dbReference>
<dbReference type="Gene3D" id="3.10.290.10">
    <property type="entry name" value="RNA-binding S4 domain"/>
    <property type="match status" value="1"/>
</dbReference>
<dbReference type="InterPro" id="IPR004538">
    <property type="entry name" value="Hemolysin_A/TlyA"/>
</dbReference>
<evidence type="ECO:0000256" key="3">
    <source>
        <dbReference type="PROSITE-ProRule" id="PRU00182"/>
    </source>
</evidence>
<dbReference type="NCBIfam" id="TIGR00478">
    <property type="entry name" value="tly"/>
    <property type="match status" value="1"/>
</dbReference>
<sequence>MTGGGERLDAALAARGLARSRTHAAALIADGVVSVDGRPVTKAAHRVTDDAVLEVAASDHYVSRAAHKLIAALDAFGVDPAGRVVLDAGASTGGFSQVLLERGASTVLAVDVGHGQLSPQLAGTPGLVAVEGCNVRHLDPETLARLTGVDERPTLVVADLSFISLATVLPALRDTADPTAEFVLLVKPQFEVGRSNTREGVVRDPAAREDAVMGVLWAGHDLGLRTAGVHSSPIAGTHGNREVLVLLSPSRGGDPSEWSGRVREATGGVTA</sequence>
<dbReference type="GO" id="GO:0008168">
    <property type="term" value="F:methyltransferase activity"/>
    <property type="evidence" value="ECO:0007669"/>
    <property type="project" value="UniProtKB-KW"/>
</dbReference>
<comment type="similarity">
    <text evidence="2">Belongs to the TlyA family.</text>
</comment>
<proteinExistence type="inferred from homology"/>